<dbReference type="GeneID" id="66109526"/>
<feature type="domain" description="DUF6593" evidence="1">
    <location>
        <begin position="2"/>
        <end position="103"/>
    </location>
</feature>
<dbReference type="RefSeq" id="XP_043034970.1">
    <property type="nucleotide sequence ID" value="XM_043187229.1"/>
</dbReference>
<dbReference type="OrthoDB" id="3360976at2759"/>
<dbReference type="Pfam" id="PF20236">
    <property type="entry name" value="DUF6593"/>
    <property type="match status" value="1"/>
</dbReference>
<dbReference type="AlphaFoldDB" id="A0A9P8AN31"/>
<name>A0A9P8AN31_9AGAR</name>
<dbReference type="InterPro" id="IPR046528">
    <property type="entry name" value="DUF6593"/>
</dbReference>
<comment type="caution">
    <text evidence="2">The sequence shown here is derived from an EMBL/GenBank/DDBJ whole genome shotgun (WGS) entry which is preliminary data.</text>
</comment>
<keyword evidence="3" id="KW-1185">Reference proteome</keyword>
<accession>A0A9P8AN31</accession>
<proteinExistence type="predicted"/>
<gene>
    <name evidence="2" type="ORF">BT62DRAFT_936995</name>
</gene>
<sequence length="109" mass="12643">MRYDGKEVKATTYLKKEGWGWYGRHRVFKGPDSKEYKWILGLRVPQLVLNDGSETLIAKYHTRKCGLLSPGDARPAYLEICPGGEHMVDIIFFTFIYIEELREEKENGS</sequence>
<evidence type="ECO:0000313" key="2">
    <source>
        <dbReference type="EMBL" id="KAG7441470.1"/>
    </source>
</evidence>
<evidence type="ECO:0000313" key="3">
    <source>
        <dbReference type="Proteomes" id="UP000812287"/>
    </source>
</evidence>
<reference evidence="2" key="1">
    <citation type="submission" date="2020-11" db="EMBL/GenBank/DDBJ databases">
        <title>Adaptations for nitrogen fixation in a non-lichenized fungal sporocarp promotes dispersal by wood-feeding termites.</title>
        <authorList>
            <consortium name="DOE Joint Genome Institute"/>
            <person name="Koch R.A."/>
            <person name="Yoon G."/>
            <person name="Arayal U."/>
            <person name="Lail K."/>
            <person name="Amirebrahimi M."/>
            <person name="Labutti K."/>
            <person name="Lipzen A."/>
            <person name="Riley R."/>
            <person name="Barry K."/>
            <person name="Henrissat B."/>
            <person name="Grigoriev I.V."/>
            <person name="Herr J.R."/>
            <person name="Aime M.C."/>
        </authorList>
    </citation>
    <scope>NUCLEOTIDE SEQUENCE</scope>
    <source>
        <strain evidence="2">MCA 3950</strain>
    </source>
</reference>
<dbReference type="EMBL" id="MU250559">
    <property type="protein sequence ID" value="KAG7441470.1"/>
    <property type="molecule type" value="Genomic_DNA"/>
</dbReference>
<organism evidence="2 3">
    <name type="scientific">Guyanagaster necrorhizus</name>
    <dbReference type="NCBI Taxonomy" id="856835"/>
    <lineage>
        <taxon>Eukaryota</taxon>
        <taxon>Fungi</taxon>
        <taxon>Dikarya</taxon>
        <taxon>Basidiomycota</taxon>
        <taxon>Agaricomycotina</taxon>
        <taxon>Agaricomycetes</taxon>
        <taxon>Agaricomycetidae</taxon>
        <taxon>Agaricales</taxon>
        <taxon>Marasmiineae</taxon>
        <taxon>Physalacriaceae</taxon>
        <taxon>Guyanagaster</taxon>
    </lineage>
</organism>
<dbReference type="Proteomes" id="UP000812287">
    <property type="component" value="Unassembled WGS sequence"/>
</dbReference>
<evidence type="ECO:0000259" key="1">
    <source>
        <dbReference type="Pfam" id="PF20236"/>
    </source>
</evidence>
<protein>
    <recommendedName>
        <fullName evidence="1">DUF6593 domain-containing protein</fullName>
    </recommendedName>
</protein>